<evidence type="ECO:0000259" key="6">
    <source>
        <dbReference type="PROSITE" id="PS50043"/>
    </source>
</evidence>
<reference evidence="8 9" key="1">
    <citation type="journal article" date="2017" name="ISME J.">
        <title>Energy and carbon metabolisms in a deep terrestrial subsurface fluid microbial community.</title>
        <authorList>
            <person name="Momper L."/>
            <person name="Jungbluth S.P."/>
            <person name="Lee M.D."/>
            <person name="Amend J.P."/>
        </authorList>
    </citation>
    <scope>NUCLEOTIDE SEQUENCE [LARGE SCALE GENOMIC DNA]</scope>
    <source>
        <strain evidence="8">SURF_5</strain>
    </source>
</reference>
<evidence type="ECO:0000259" key="7">
    <source>
        <dbReference type="PROSITE" id="PS50110"/>
    </source>
</evidence>
<dbReference type="SUPFAM" id="SSF46894">
    <property type="entry name" value="C-terminal effector domain of the bipartite response regulators"/>
    <property type="match status" value="1"/>
</dbReference>
<evidence type="ECO:0000256" key="2">
    <source>
        <dbReference type="ARBA" id="ARBA00023015"/>
    </source>
</evidence>
<dbReference type="GO" id="GO:0000160">
    <property type="term" value="P:phosphorelay signal transduction system"/>
    <property type="evidence" value="ECO:0007669"/>
    <property type="project" value="InterPro"/>
</dbReference>
<dbReference type="PRINTS" id="PR00038">
    <property type="entry name" value="HTHLUXR"/>
</dbReference>
<gene>
    <name evidence="8" type="ORF">C4520_15115</name>
</gene>
<dbReference type="InterPro" id="IPR011006">
    <property type="entry name" value="CheY-like_superfamily"/>
</dbReference>
<dbReference type="InterPro" id="IPR001789">
    <property type="entry name" value="Sig_transdc_resp-reg_receiver"/>
</dbReference>
<keyword evidence="4" id="KW-0804">Transcription</keyword>
<dbReference type="PANTHER" id="PTHR43214">
    <property type="entry name" value="TWO-COMPONENT RESPONSE REGULATOR"/>
    <property type="match status" value="1"/>
</dbReference>
<organism evidence="8 9">
    <name type="scientific">Abyssobacteria bacterium (strain SURF_5)</name>
    <dbReference type="NCBI Taxonomy" id="2093360"/>
    <lineage>
        <taxon>Bacteria</taxon>
        <taxon>Pseudomonadati</taxon>
        <taxon>Candidatus Hydrogenedentota</taxon>
        <taxon>Candidatus Abyssobacteria</taxon>
    </lineage>
</organism>
<dbReference type="Proteomes" id="UP000265882">
    <property type="component" value="Unassembled WGS sequence"/>
</dbReference>
<dbReference type="GO" id="GO:0003677">
    <property type="term" value="F:DNA binding"/>
    <property type="evidence" value="ECO:0007669"/>
    <property type="project" value="UniProtKB-KW"/>
</dbReference>
<dbReference type="PROSITE" id="PS50043">
    <property type="entry name" value="HTH_LUXR_2"/>
    <property type="match status" value="1"/>
</dbReference>
<dbReference type="SMART" id="SM00421">
    <property type="entry name" value="HTH_LUXR"/>
    <property type="match status" value="1"/>
</dbReference>
<protein>
    <submittedName>
        <fullName evidence="8">DNA-binding response regulator</fullName>
    </submittedName>
</protein>
<feature type="domain" description="Response regulatory" evidence="7">
    <location>
        <begin position="6"/>
        <end position="122"/>
    </location>
</feature>
<dbReference type="CDD" id="cd17535">
    <property type="entry name" value="REC_NarL-like"/>
    <property type="match status" value="1"/>
</dbReference>
<dbReference type="Pfam" id="PF00196">
    <property type="entry name" value="GerE"/>
    <property type="match status" value="1"/>
</dbReference>
<dbReference type="Pfam" id="PF00072">
    <property type="entry name" value="Response_reg"/>
    <property type="match status" value="1"/>
</dbReference>
<evidence type="ECO:0000256" key="1">
    <source>
        <dbReference type="ARBA" id="ARBA00022553"/>
    </source>
</evidence>
<dbReference type="SMART" id="SM00448">
    <property type="entry name" value="REC"/>
    <property type="match status" value="1"/>
</dbReference>
<evidence type="ECO:0000256" key="5">
    <source>
        <dbReference type="PROSITE-ProRule" id="PRU00169"/>
    </source>
</evidence>
<dbReference type="GO" id="GO:0006355">
    <property type="term" value="P:regulation of DNA-templated transcription"/>
    <property type="evidence" value="ECO:0007669"/>
    <property type="project" value="InterPro"/>
</dbReference>
<sequence>MTEKRQIVIAEDQTILREGLRALLEKSDDLEVVGEAEDGFGAIKCVEESVPDLILLDIAMPKMNGIAAIRDIKRQSPETKILVLTVHKYEEYVLEVFQAGADGYCLKDANHAELLTAIRGVLSGKRYISPGIADKVLEGYLEGKKPLKTGSSWETVTHREREVLKLIGEGYKNKEIADYLCISVKTVEKHRANIMKKLDLHNSSALTKLAIDKGLVTK</sequence>
<feature type="modified residue" description="4-aspartylphosphate" evidence="5">
    <location>
        <position position="57"/>
    </location>
</feature>
<evidence type="ECO:0000313" key="8">
    <source>
        <dbReference type="EMBL" id="RJP18014.1"/>
    </source>
</evidence>
<evidence type="ECO:0000256" key="4">
    <source>
        <dbReference type="ARBA" id="ARBA00023163"/>
    </source>
</evidence>
<dbReference type="InterPro" id="IPR058245">
    <property type="entry name" value="NreC/VraR/RcsB-like_REC"/>
</dbReference>
<dbReference type="Gene3D" id="3.40.50.2300">
    <property type="match status" value="1"/>
</dbReference>
<dbReference type="EMBL" id="QZKU01000106">
    <property type="protein sequence ID" value="RJP18014.1"/>
    <property type="molecule type" value="Genomic_DNA"/>
</dbReference>
<dbReference type="SUPFAM" id="SSF52172">
    <property type="entry name" value="CheY-like"/>
    <property type="match status" value="1"/>
</dbReference>
<accession>A0A3A4NQC9</accession>
<keyword evidence="2" id="KW-0805">Transcription regulation</keyword>
<proteinExistence type="predicted"/>
<comment type="caution">
    <text evidence="8">The sequence shown here is derived from an EMBL/GenBank/DDBJ whole genome shotgun (WGS) entry which is preliminary data.</text>
</comment>
<name>A0A3A4NQC9_ABYX5</name>
<dbReference type="InterPro" id="IPR000792">
    <property type="entry name" value="Tscrpt_reg_LuxR_C"/>
</dbReference>
<dbReference type="InterPro" id="IPR039420">
    <property type="entry name" value="WalR-like"/>
</dbReference>
<dbReference type="PROSITE" id="PS00622">
    <property type="entry name" value="HTH_LUXR_1"/>
    <property type="match status" value="1"/>
</dbReference>
<dbReference type="PROSITE" id="PS50110">
    <property type="entry name" value="RESPONSE_REGULATORY"/>
    <property type="match status" value="1"/>
</dbReference>
<evidence type="ECO:0000313" key="9">
    <source>
        <dbReference type="Proteomes" id="UP000265882"/>
    </source>
</evidence>
<dbReference type="InterPro" id="IPR016032">
    <property type="entry name" value="Sig_transdc_resp-reg_C-effctor"/>
</dbReference>
<keyword evidence="1 5" id="KW-0597">Phosphoprotein</keyword>
<dbReference type="CDD" id="cd06170">
    <property type="entry name" value="LuxR_C_like"/>
    <property type="match status" value="1"/>
</dbReference>
<dbReference type="AlphaFoldDB" id="A0A3A4NQC9"/>
<evidence type="ECO:0000256" key="3">
    <source>
        <dbReference type="ARBA" id="ARBA00023125"/>
    </source>
</evidence>
<dbReference type="PANTHER" id="PTHR43214:SF41">
    <property type="entry name" value="NITRATE_NITRITE RESPONSE REGULATOR PROTEIN NARP"/>
    <property type="match status" value="1"/>
</dbReference>
<feature type="domain" description="HTH luxR-type" evidence="6">
    <location>
        <begin position="149"/>
        <end position="214"/>
    </location>
</feature>
<keyword evidence="3 8" id="KW-0238">DNA-binding</keyword>